<dbReference type="PANTHER" id="PTHR38597">
    <property type="entry name" value="BLL3834 PROTEIN"/>
    <property type="match status" value="1"/>
</dbReference>
<dbReference type="InterPro" id="IPR008482">
    <property type="entry name" value="DUF763"/>
</dbReference>
<organism evidence="1">
    <name type="scientific">marine metagenome</name>
    <dbReference type="NCBI Taxonomy" id="408172"/>
    <lineage>
        <taxon>unclassified sequences</taxon>
        <taxon>metagenomes</taxon>
        <taxon>ecological metagenomes</taxon>
    </lineage>
</organism>
<reference evidence="1" key="1">
    <citation type="submission" date="2018-05" db="EMBL/GenBank/DDBJ databases">
        <authorList>
            <person name="Lanie J.A."/>
            <person name="Ng W.-L."/>
            <person name="Kazmierczak K.M."/>
            <person name="Andrzejewski T.M."/>
            <person name="Davidsen T.M."/>
            <person name="Wayne K.J."/>
            <person name="Tettelin H."/>
            <person name="Glass J.I."/>
            <person name="Rusch D."/>
            <person name="Podicherti R."/>
            <person name="Tsui H.-C.T."/>
            <person name="Winkler M.E."/>
        </authorList>
    </citation>
    <scope>NUCLEOTIDE SEQUENCE</scope>
</reference>
<name>A0A383CRP7_9ZZZZ</name>
<proteinExistence type="predicted"/>
<protein>
    <recommendedName>
        <fullName evidence="2">DUF763 domain-containing protein</fullName>
    </recommendedName>
</protein>
<evidence type="ECO:0000313" key="1">
    <source>
        <dbReference type="EMBL" id="SVE34811.1"/>
    </source>
</evidence>
<dbReference type="AlphaFoldDB" id="A0A383CRP7"/>
<gene>
    <name evidence="1" type="ORF">METZ01_LOCUS487665</name>
</gene>
<accession>A0A383CRP7</accession>
<evidence type="ECO:0008006" key="2">
    <source>
        <dbReference type="Google" id="ProtNLM"/>
    </source>
</evidence>
<dbReference type="Pfam" id="PF05559">
    <property type="entry name" value="DUF763"/>
    <property type="match status" value="1"/>
</dbReference>
<feature type="non-terminal residue" evidence="1">
    <location>
        <position position="1"/>
    </location>
</feature>
<dbReference type="PANTHER" id="PTHR38597:SF1">
    <property type="entry name" value="BLL3834 PROTEIN"/>
    <property type="match status" value="1"/>
</dbReference>
<feature type="non-terminal residue" evidence="1">
    <location>
        <position position="239"/>
    </location>
</feature>
<sequence length="239" mass="26490">TRMSDPSWFQALGSVAGMQYNSSGVTAAVLGSVRRKINPMANELGLYILGGKGKAAWRAPRQIEQVADKVGLDGDELVRACQLTRRVDQNLVQDGYNLYQSHVILSDEGEWTHIQQGLRTDTRRARRYHWHSPSVRSFVSDPHTGIVDDFCGDSILNLADARADSARNHIVEMTQDDPKAVIDAAREVTMGNYHEVREGDVDLRRLGAVLALSHGREIDNFEDLVMLKGVGPRTLKALA</sequence>
<dbReference type="EMBL" id="UINC01211066">
    <property type="protein sequence ID" value="SVE34811.1"/>
    <property type="molecule type" value="Genomic_DNA"/>
</dbReference>